<name>W6U421_ECHGR</name>
<dbReference type="Proteomes" id="UP000019149">
    <property type="component" value="Unassembled WGS sequence"/>
</dbReference>
<evidence type="ECO:0000313" key="1">
    <source>
        <dbReference type="EMBL" id="EUB55351.1"/>
    </source>
</evidence>
<reference evidence="1 2" key="1">
    <citation type="journal article" date="2013" name="Nat. Genet.">
        <title>The genome of the hydatid tapeworm Echinococcus granulosus.</title>
        <authorList>
            <person name="Zheng H."/>
            <person name="Zhang W."/>
            <person name="Zhang L."/>
            <person name="Zhang Z."/>
            <person name="Li J."/>
            <person name="Lu G."/>
            <person name="Zhu Y."/>
            <person name="Wang Y."/>
            <person name="Huang Y."/>
            <person name="Liu J."/>
            <person name="Kang H."/>
            <person name="Chen J."/>
            <person name="Wang L."/>
            <person name="Chen A."/>
            <person name="Yu S."/>
            <person name="Gao Z."/>
            <person name="Jin L."/>
            <person name="Gu W."/>
            <person name="Wang Z."/>
            <person name="Zhao L."/>
            <person name="Shi B."/>
            <person name="Wen H."/>
            <person name="Lin R."/>
            <person name="Jones M.K."/>
            <person name="Brejova B."/>
            <person name="Vinar T."/>
            <person name="Zhao G."/>
            <person name="McManus D.P."/>
            <person name="Chen Z."/>
            <person name="Zhou Y."/>
            <person name="Wang S."/>
        </authorList>
    </citation>
    <scope>NUCLEOTIDE SEQUENCE [LARGE SCALE GENOMIC DNA]</scope>
</reference>
<dbReference type="EMBL" id="APAU02000167">
    <property type="protein sequence ID" value="EUB55351.1"/>
    <property type="molecule type" value="Genomic_DNA"/>
</dbReference>
<keyword evidence="2" id="KW-1185">Reference proteome</keyword>
<dbReference type="GeneID" id="36345503"/>
<gene>
    <name evidence="1" type="ORF">EGR_09788</name>
</gene>
<evidence type="ECO:0000313" key="2">
    <source>
        <dbReference type="Proteomes" id="UP000019149"/>
    </source>
</evidence>
<organism evidence="1 2">
    <name type="scientific">Echinococcus granulosus</name>
    <name type="common">Hydatid tapeworm</name>
    <dbReference type="NCBI Taxonomy" id="6210"/>
    <lineage>
        <taxon>Eukaryota</taxon>
        <taxon>Metazoa</taxon>
        <taxon>Spiralia</taxon>
        <taxon>Lophotrochozoa</taxon>
        <taxon>Platyhelminthes</taxon>
        <taxon>Cestoda</taxon>
        <taxon>Eucestoda</taxon>
        <taxon>Cyclophyllidea</taxon>
        <taxon>Taeniidae</taxon>
        <taxon>Echinococcus</taxon>
        <taxon>Echinococcus granulosus group</taxon>
    </lineage>
</organism>
<accession>W6U421</accession>
<dbReference type="CTD" id="36345503"/>
<protein>
    <submittedName>
        <fullName evidence="1">Uncharacterized protein</fullName>
    </submittedName>
</protein>
<dbReference type="RefSeq" id="XP_024346547.1">
    <property type="nucleotide sequence ID" value="XM_024499037.1"/>
</dbReference>
<proteinExistence type="predicted"/>
<sequence length="212" mass="25061">MRTNAPDIYYLWMFCHRDRKKFCKHHSLDDLTSHFKLKNENVDDGTFYEGWTYLDGTHYMNHWPQSSYKLKRICTQNIRPQCYGCVVSVYDIQIILERTTTIPVHQKLKVPDVGEIKNITNKFVDDYRGCLSTSVEVSSYQMNPLFDNPLDNNITISEISCEFHFLKSFLVLKCCLRIVVFLKQSLSFESRIQTEDCLLFDLSKAYYFDLLI</sequence>
<dbReference type="KEGG" id="egl:EGR_09788"/>
<dbReference type="AlphaFoldDB" id="W6U421"/>
<comment type="caution">
    <text evidence="1">The sequence shown here is derived from an EMBL/GenBank/DDBJ whole genome shotgun (WGS) entry which is preliminary data.</text>
</comment>